<sequence>MLAKTILKNADDIMLLLENNTVYQILEILLTWTKNKDIKDVTMAENKKKKKTEIKVELVVKPVSS</sequence>
<dbReference type="AlphaFoldDB" id="A0AA40KV31"/>
<dbReference type="EMBL" id="JAHYIQ010000003">
    <property type="protein sequence ID" value="KAK1133684.1"/>
    <property type="molecule type" value="Genomic_DNA"/>
</dbReference>
<comment type="caution">
    <text evidence="1">The sequence shown here is derived from an EMBL/GenBank/DDBJ whole genome shotgun (WGS) entry which is preliminary data.</text>
</comment>
<protein>
    <submittedName>
        <fullName evidence="1">Uncharacterized protein</fullName>
    </submittedName>
</protein>
<accession>A0AA40KV31</accession>
<organism evidence="1 2">
    <name type="scientific">Melipona bicolor</name>
    <dbReference type="NCBI Taxonomy" id="60889"/>
    <lineage>
        <taxon>Eukaryota</taxon>
        <taxon>Metazoa</taxon>
        <taxon>Ecdysozoa</taxon>
        <taxon>Arthropoda</taxon>
        <taxon>Hexapoda</taxon>
        <taxon>Insecta</taxon>
        <taxon>Pterygota</taxon>
        <taxon>Neoptera</taxon>
        <taxon>Endopterygota</taxon>
        <taxon>Hymenoptera</taxon>
        <taxon>Apocrita</taxon>
        <taxon>Aculeata</taxon>
        <taxon>Apoidea</taxon>
        <taxon>Anthophila</taxon>
        <taxon>Apidae</taxon>
        <taxon>Melipona</taxon>
    </lineage>
</organism>
<keyword evidence="2" id="KW-1185">Reference proteome</keyword>
<gene>
    <name evidence="1" type="ORF">K0M31_011477</name>
</gene>
<evidence type="ECO:0000313" key="2">
    <source>
        <dbReference type="Proteomes" id="UP001177670"/>
    </source>
</evidence>
<name>A0AA40KV31_9HYME</name>
<proteinExistence type="predicted"/>
<reference evidence="1" key="1">
    <citation type="submission" date="2021-10" db="EMBL/GenBank/DDBJ databases">
        <title>Melipona bicolor Genome sequencing and assembly.</title>
        <authorList>
            <person name="Araujo N.S."/>
            <person name="Arias M.C."/>
        </authorList>
    </citation>
    <scope>NUCLEOTIDE SEQUENCE</scope>
    <source>
        <strain evidence="1">USP_2M_L1-L4_2017</strain>
        <tissue evidence="1">Whole body</tissue>
    </source>
</reference>
<dbReference type="Proteomes" id="UP001177670">
    <property type="component" value="Unassembled WGS sequence"/>
</dbReference>
<evidence type="ECO:0000313" key="1">
    <source>
        <dbReference type="EMBL" id="KAK1133684.1"/>
    </source>
</evidence>